<evidence type="ECO:0000313" key="1">
    <source>
        <dbReference type="EMBL" id="PRQ00499.1"/>
    </source>
</evidence>
<evidence type="ECO:0000313" key="2">
    <source>
        <dbReference type="Proteomes" id="UP000238823"/>
    </source>
</evidence>
<dbReference type="Gene3D" id="2.120.10.30">
    <property type="entry name" value="TolB, C-terminal domain"/>
    <property type="match status" value="1"/>
</dbReference>
<dbReference type="PROSITE" id="PS51257">
    <property type="entry name" value="PROKAR_LIPOPROTEIN"/>
    <property type="match status" value="1"/>
</dbReference>
<dbReference type="RefSeq" id="WP_106092852.1">
    <property type="nucleotide sequence ID" value="NZ_PVNL01000118.1"/>
</dbReference>
<proteinExistence type="predicted"/>
<comment type="caution">
    <text evidence="1">The sequence shown here is derived from an EMBL/GenBank/DDBJ whole genome shotgun (WGS) entry which is preliminary data.</text>
</comment>
<organism evidence="1 2">
    <name type="scientific">Enhygromyxa salina</name>
    <dbReference type="NCBI Taxonomy" id="215803"/>
    <lineage>
        <taxon>Bacteria</taxon>
        <taxon>Pseudomonadati</taxon>
        <taxon>Myxococcota</taxon>
        <taxon>Polyangia</taxon>
        <taxon>Nannocystales</taxon>
        <taxon>Nannocystaceae</taxon>
        <taxon>Enhygromyxa</taxon>
    </lineage>
</organism>
<dbReference type="Proteomes" id="UP000238823">
    <property type="component" value="Unassembled WGS sequence"/>
</dbReference>
<accession>A0A2S9Y5W6</accession>
<dbReference type="AlphaFoldDB" id="A0A2S9Y5W6"/>
<dbReference type="EMBL" id="PVNL01000118">
    <property type="protein sequence ID" value="PRQ00499.1"/>
    <property type="molecule type" value="Genomic_DNA"/>
</dbReference>
<dbReference type="SUPFAM" id="SSF69304">
    <property type="entry name" value="Tricorn protease N-terminal domain"/>
    <property type="match status" value="1"/>
</dbReference>
<gene>
    <name evidence="1" type="ORF">ENSA7_59930</name>
</gene>
<dbReference type="InterPro" id="IPR011042">
    <property type="entry name" value="6-blade_b-propeller_TolB-like"/>
</dbReference>
<protein>
    <recommendedName>
        <fullName evidence="3">Translocation protein TolB</fullName>
    </recommendedName>
</protein>
<reference evidence="1 2" key="1">
    <citation type="submission" date="2018-03" db="EMBL/GenBank/DDBJ databases">
        <title>Draft Genome Sequences of the Obligatory Marine Myxobacteria Enhygromyxa salina SWB007.</title>
        <authorList>
            <person name="Poehlein A."/>
            <person name="Moghaddam J.A."/>
            <person name="Harms H."/>
            <person name="Alanjari M."/>
            <person name="Koenig G.M."/>
            <person name="Daniel R."/>
            <person name="Schaeberle T.F."/>
        </authorList>
    </citation>
    <scope>NUCLEOTIDE SEQUENCE [LARGE SCALE GENOMIC DNA]</scope>
    <source>
        <strain evidence="1 2">SWB007</strain>
    </source>
</reference>
<sequence length="175" mass="19014">MKTQTLGWIFSVALFGCADFVSVPDAELGPLIFVESTPDDDQRIASLTTDGQRGAELGGRHASIISPRWSPSGAMIAYLGLEDEQVRDLWLVDVDGTRLSFVRDREQLVVRDRQTGMETVVLDAGAQAHEWSRDGQHLALAGPEFALWLVTVGDGSVLSIADLRASVPNLDWGPP</sequence>
<dbReference type="OrthoDB" id="262125at2"/>
<name>A0A2S9Y5W6_9BACT</name>
<evidence type="ECO:0008006" key="3">
    <source>
        <dbReference type="Google" id="ProtNLM"/>
    </source>
</evidence>